<organism evidence="1 2">
    <name type="scientific">Mycoplasma phage P1</name>
    <dbReference type="NCBI Taxonomy" id="2905920"/>
    <lineage>
        <taxon>Viruses</taxon>
        <taxon>Duplodnaviria</taxon>
        <taxon>Heunggongvirae</taxon>
        <taxon>Uroviricota</taxon>
        <taxon>Caudoviricetes</taxon>
        <taxon>Delislevirus</taxon>
        <taxon>Delislevirus P1</taxon>
    </lineage>
</organism>
<dbReference type="Proteomes" id="UP000000850">
    <property type="component" value="Genome"/>
</dbReference>
<evidence type="ECO:0000313" key="2">
    <source>
        <dbReference type="Proteomes" id="UP000000850"/>
    </source>
</evidence>
<evidence type="ECO:0000313" key="1">
    <source>
        <dbReference type="EMBL" id="AAG01281.1"/>
    </source>
</evidence>
<protein>
    <submittedName>
        <fullName evidence="1">P23</fullName>
    </submittedName>
</protein>
<dbReference type="GeneID" id="1263035"/>
<accession>Q9FZR3</accession>
<dbReference type="RefSeq" id="NP_064641.1">
    <property type="nucleotide sequence ID" value="NC_002515.1"/>
</dbReference>
<dbReference type="EMBL" id="AF246223">
    <property type="protein sequence ID" value="AAG01281.1"/>
    <property type="molecule type" value="Genomic_DNA"/>
</dbReference>
<gene>
    <name evidence="1" type="primary">orf6</name>
</gene>
<sequence>MNNQKIHWIKVESLKDANGHKREFYFRYLDSYYLFMWDTEHFHYIDEILIKIIEPINSIWENDKLMKFNQQQFEMYKKRFYEGKKVHPWNIDKEIKQEVKMTRKVDIKNWQKDVLDELEHQGNVIEQIIHFDKPEIQNKDCRLDLFLTNGKDRLEFIDETLKNMRDNIKWLKTNILTENKID</sequence>
<keyword evidence="2" id="KW-1185">Reference proteome</keyword>
<dbReference type="KEGG" id="vg:1263035"/>
<proteinExistence type="predicted"/>
<name>Q9FZR3_9CAUD</name>
<reference evidence="1 2" key="1">
    <citation type="journal article" date="1995" name="Plasmid">
        <title>Mycoplasma virus P1 has a linear, double-stranded DNA genome with inverted terminal repeats.</title>
        <authorList>
            <person name="Zou N."/>
            <person name="Park K."/>
            <person name="Dybvig K."/>
        </authorList>
    </citation>
    <scope>NUCLEOTIDE SEQUENCE [LARGE SCALE GENOMIC DNA]</scope>
</reference>
<reference evidence="1 2" key="2">
    <citation type="journal article" date="2001" name="Plasmid">
        <title>Complete nucleotide sequence of the mycoplasma virus P1 genome.</title>
        <authorList>
            <person name="Tu A.H."/>
            <person name="Voelker L.L."/>
            <person name="Shen X."/>
            <person name="Dybvig K."/>
        </authorList>
    </citation>
    <scope>NUCLEOTIDE SEQUENCE</scope>
</reference>